<proteinExistence type="inferred from homology"/>
<dbReference type="KEGG" id="sti:Sthe_1950"/>
<dbReference type="SUPFAM" id="SSF53474">
    <property type="entry name" value="alpha/beta-Hydrolases"/>
    <property type="match status" value="1"/>
</dbReference>
<evidence type="ECO:0000256" key="3">
    <source>
        <dbReference type="ARBA" id="ARBA00022801"/>
    </source>
</evidence>
<dbReference type="Pfam" id="PF00326">
    <property type="entry name" value="Peptidase_S9"/>
    <property type="match status" value="1"/>
</dbReference>
<gene>
    <name evidence="7" type="ordered locus">Sthe_1950</name>
</gene>
<dbReference type="eggNOG" id="COG1506">
    <property type="taxonomic scope" value="Bacteria"/>
</dbReference>
<dbReference type="GO" id="GO:0006508">
    <property type="term" value="P:proteolysis"/>
    <property type="evidence" value="ECO:0007669"/>
    <property type="project" value="UniProtKB-KW"/>
</dbReference>
<reference evidence="8" key="1">
    <citation type="submission" date="2009-11" db="EMBL/GenBank/DDBJ databases">
        <title>The complete chromosome 1 of Sphaerobacter thermophilus DSM 20745.</title>
        <authorList>
            <person name="Lucas S."/>
            <person name="Copeland A."/>
            <person name="Lapidus A."/>
            <person name="Glavina del Rio T."/>
            <person name="Dalin E."/>
            <person name="Tice H."/>
            <person name="Bruce D."/>
            <person name="Goodwin L."/>
            <person name="Pitluck S."/>
            <person name="Kyrpides N."/>
            <person name="Mavromatis K."/>
            <person name="Ivanova N."/>
            <person name="Mikhailova N."/>
            <person name="LaButti K.M."/>
            <person name="Clum A."/>
            <person name="Sun H.I."/>
            <person name="Brettin T."/>
            <person name="Detter J.C."/>
            <person name="Han C."/>
            <person name="Larimer F."/>
            <person name="Land M."/>
            <person name="Hauser L."/>
            <person name="Markowitz V."/>
            <person name="Cheng J.F."/>
            <person name="Hugenholtz P."/>
            <person name="Woyke T."/>
            <person name="Wu D."/>
            <person name="Steenblock K."/>
            <person name="Schneider S."/>
            <person name="Pukall R."/>
            <person name="Goeker M."/>
            <person name="Klenk H.P."/>
            <person name="Eisen J.A."/>
        </authorList>
    </citation>
    <scope>NUCLEOTIDE SEQUENCE [LARGE SCALE GENOMIC DNA]</scope>
    <source>
        <strain evidence="8">ATCC 49802 / DSM 20745 / S 6022</strain>
    </source>
</reference>
<dbReference type="InterPro" id="IPR011042">
    <property type="entry name" value="6-blade_b-propeller_TolB-like"/>
</dbReference>
<evidence type="ECO:0000256" key="5">
    <source>
        <dbReference type="SAM" id="MobiDB-lite"/>
    </source>
</evidence>
<feature type="domain" description="Peptidase S9 prolyl oligopeptidase catalytic" evidence="6">
    <location>
        <begin position="454"/>
        <end position="663"/>
    </location>
</feature>
<dbReference type="FunCoup" id="D1C565">
    <property type="interactions" value="11"/>
</dbReference>
<dbReference type="Proteomes" id="UP000002027">
    <property type="component" value="Chromosome 1"/>
</dbReference>
<dbReference type="HOGENOM" id="CLU_008615_2_1_0"/>
<evidence type="ECO:0000256" key="4">
    <source>
        <dbReference type="ARBA" id="ARBA00022825"/>
    </source>
</evidence>
<dbReference type="RefSeq" id="WP_012872428.1">
    <property type="nucleotide sequence ID" value="NC_013523.1"/>
</dbReference>
<accession>D1C565</accession>
<dbReference type="InterPro" id="IPR029058">
    <property type="entry name" value="AB_hydrolase_fold"/>
</dbReference>
<comment type="similarity">
    <text evidence="1">Belongs to the peptidase S9C family.</text>
</comment>
<dbReference type="GO" id="GO:0004252">
    <property type="term" value="F:serine-type endopeptidase activity"/>
    <property type="evidence" value="ECO:0007669"/>
    <property type="project" value="TreeGrafter"/>
</dbReference>
<keyword evidence="3" id="KW-0378">Hydrolase</keyword>
<dbReference type="FunFam" id="3.40.50.1820:FF:000028">
    <property type="entry name" value="S9 family peptidase"/>
    <property type="match status" value="1"/>
</dbReference>
<dbReference type="Gene3D" id="2.120.10.30">
    <property type="entry name" value="TolB, C-terminal domain"/>
    <property type="match status" value="2"/>
</dbReference>
<dbReference type="InParanoid" id="D1C565"/>
<dbReference type="Pfam" id="PF07676">
    <property type="entry name" value="PD40"/>
    <property type="match status" value="4"/>
</dbReference>
<name>D1C565_SPHTD</name>
<sequence>MPRPIEIADLARIRYLGDPQIAPDGRRVAYVVTEIDLEGKRYRSAIWVVNADGSGRTRFTAGTHKDTSPRWSPDGSRLAFLSDRDGVTQLYVMPSDGGEPERITDLKHGVADPVWSPDGAWLAFVSKVGPEGPVQRADETEEDRKRAAQRSDTKVIRSLKYKLDGEGFFDDRRRHIFIVPATGGTPRQITDGDWDDTQPAWSPDGRAIAFVSNRTDDRERNTFSDIWIAPLDGGEPRRITPSDGVYNSPAFSPDGDWIAYVGNPIVEPYGPTTLTGLWVAPTTGGEARNLTAALDREVGNTVLSDQHYAVAPQRPLWLPDGSGLLTLISDQGTVPVLRVSLDGETTVVVGGDREVANVSVAGDGTLAFLASSPTRPLEVYVAAADGSNEREVSEANADFLAEVELVPAERITYPAEGGVEIGGWLLKPPGFDPSVRYPLILQIHGGPHAMYGSAFFHEMQVLAARGYVVLMTNPRGSTGYGQAFVSAAMGDWGGVDYRDVMAGVDYVVAQGYIDEQRLGVTGGSYGGYLTNWIVTQTDRFKAAVTQRSTCNRLNLFGTSDIGWSYTPWEFRGSAYDNPSFYLERSPITYVKNVTTPILILHSEQDLRCPIEQAEQWFAALRYLGKEAVFVRFPEESHGLSRTGRPDRRIERLQWIVDWFAEHL</sequence>
<feature type="compositionally biased region" description="Basic and acidic residues" evidence="5">
    <location>
        <begin position="136"/>
        <end position="151"/>
    </location>
</feature>
<dbReference type="STRING" id="479434.Sthe_1950"/>
<evidence type="ECO:0000256" key="1">
    <source>
        <dbReference type="ARBA" id="ARBA00010040"/>
    </source>
</evidence>
<reference evidence="7 8" key="2">
    <citation type="journal article" date="2010" name="Stand. Genomic Sci.">
        <title>Complete genome sequence of Desulfohalobium retbaense type strain (HR(100)).</title>
        <authorList>
            <person name="Spring S."/>
            <person name="Nolan M."/>
            <person name="Lapidus A."/>
            <person name="Glavina Del Rio T."/>
            <person name="Copeland A."/>
            <person name="Tice H."/>
            <person name="Cheng J.F."/>
            <person name="Lucas S."/>
            <person name="Land M."/>
            <person name="Chen F."/>
            <person name="Bruce D."/>
            <person name="Goodwin L."/>
            <person name="Pitluck S."/>
            <person name="Ivanova N."/>
            <person name="Mavromatis K."/>
            <person name="Mikhailova N."/>
            <person name="Pati A."/>
            <person name="Chen A."/>
            <person name="Palaniappan K."/>
            <person name="Hauser L."/>
            <person name="Chang Y.J."/>
            <person name="Jeffries C.D."/>
            <person name="Munk C."/>
            <person name="Kiss H."/>
            <person name="Chain P."/>
            <person name="Han C."/>
            <person name="Brettin T."/>
            <person name="Detter J.C."/>
            <person name="Schuler E."/>
            <person name="Goker M."/>
            <person name="Rohde M."/>
            <person name="Bristow J."/>
            <person name="Eisen J.A."/>
            <person name="Markowitz V."/>
            <person name="Hugenholtz P."/>
            <person name="Kyrpides N.C."/>
            <person name="Klenk H.P."/>
        </authorList>
    </citation>
    <scope>NUCLEOTIDE SEQUENCE [LARGE SCALE GENOMIC DNA]</scope>
    <source>
        <strain evidence="8">ATCC 49802 / DSM 20745 / S 6022</strain>
    </source>
</reference>
<dbReference type="SUPFAM" id="SSF82171">
    <property type="entry name" value="DPP6 N-terminal domain-like"/>
    <property type="match status" value="1"/>
</dbReference>
<dbReference type="eggNOG" id="COG0823">
    <property type="taxonomic scope" value="Bacteria"/>
</dbReference>
<dbReference type="Gene3D" id="3.40.50.1820">
    <property type="entry name" value="alpha/beta hydrolase"/>
    <property type="match status" value="1"/>
</dbReference>
<dbReference type="InterPro" id="IPR011659">
    <property type="entry name" value="WD40"/>
</dbReference>
<dbReference type="InterPro" id="IPR001375">
    <property type="entry name" value="Peptidase_S9_cat"/>
</dbReference>
<dbReference type="OrthoDB" id="108903at2"/>
<keyword evidence="4" id="KW-0720">Serine protease</keyword>
<evidence type="ECO:0000256" key="2">
    <source>
        <dbReference type="ARBA" id="ARBA00022670"/>
    </source>
</evidence>
<keyword evidence="2" id="KW-0645">Protease</keyword>
<keyword evidence="8" id="KW-1185">Reference proteome</keyword>
<evidence type="ECO:0000259" key="6">
    <source>
        <dbReference type="Pfam" id="PF00326"/>
    </source>
</evidence>
<feature type="region of interest" description="Disordered" evidence="5">
    <location>
        <begin position="131"/>
        <end position="151"/>
    </location>
</feature>
<evidence type="ECO:0000313" key="7">
    <source>
        <dbReference type="EMBL" id="ACZ39382.1"/>
    </source>
</evidence>
<organism evidence="7 8">
    <name type="scientific">Sphaerobacter thermophilus (strain ATCC 49802 / DSM 20745 / KCCM 41009 / NCIMB 13125 / S 6022)</name>
    <dbReference type="NCBI Taxonomy" id="479434"/>
    <lineage>
        <taxon>Bacteria</taxon>
        <taxon>Pseudomonadati</taxon>
        <taxon>Thermomicrobiota</taxon>
        <taxon>Thermomicrobia</taxon>
        <taxon>Sphaerobacterales</taxon>
        <taxon>Sphaerobacterineae</taxon>
        <taxon>Sphaerobacteraceae</taxon>
        <taxon>Sphaerobacter</taxon>
    </lineage>
</organism>
<evidence type="ECO:0000313" key="8">
    <source>
        <dbReference type="Proteomes" id="UP000002027"/>
    </source>
</evidence>
<dbReference type="PANTHER" id="PTHR42776">
    <property type="entry name" value="SERINE PEPTIDASE S9 FAMILY MEMBER"/>
    <property type="match status" value="1"/>
</dbReference>
<protein>
    <submittedName>
        <fullName evidence="7">Peptidase S9 prolyl oligopeptidase active site domain protein</fullName>
    </submittedName>
</protein>
<dbReference type="AlphaFoldDB" id="D1C565"/>
<dbReference type="EMBL" id="CP001823">
    <property type="protein sequence ID" value="ACZ39382.1"/>
    <property type="molecule type" value="Genomic_DNA"/>
</dbReference>
<dbReference type="PANTHER" id="PTHR42776:SF27">
    <property type="entry name" value="DIPEPTIDYL PEPTIDASE FAMILY MEMBER 6"/>
    <property type="match status" value="1"/>
</dbReference>